<protein>
    <submittedName>
        <fullName evidence="2">Uncharacterized protein</fullName>
    </submittedName>
</protein>
<feature type="compositionally biased region" description="Polar residues" evidence="1">
    <location>
        <begin position="297"/>
        <end position="307"/>
    </location>
</feature>
<feature type="compositionally biased region" description="Polar residues" evidence="1">
    <location>
        <begin position="314"/>
        <end position="333"/>
    </location>
</feature>
<evidence type="ECO:0000313" key="3">
    <source>
        <dbReference type="Proteomes" id="UP000738325"/>
    </source>
</evidence>
<organism evidence="2 3">
    <name type="scientific">Dissophora globulifera</name>
    <dbReference type="NCBI Taxonomy" id="979702"/>
    <lineage>
        <taxon>Eukaryota</taxon>
        <taxon>Fungi</taxon>
        <taxon>Fungi incertae sedis</taxon>
        <taxon>Mucoromycota</taxon>
        <taxon>Mortierellomycotina</taxon>
        <taxon>Mortierellomycetes</taxon>
        <taxon>Mortierellales</taxon>
        <taxon>Mortierellaceae</taxon>
        <taxon>Dissophora</taxon>
    </lineage>
</organism>
<feature type="region of interest" description="Disordered" evidence="1">
    <location>
        <begin position="123"/>
        <end position="142"/>
    </location>
</feature>
<dbReference type="OrthoDB" id="2367179at2759"/>
<name>A0A9P6UXA4_9FUNG</name>
<accession>A0A9P6UXA4</accession>
<feature type="compositionally biased region" description="Basic and acidic residues" evidence="1">
    <location>
        <begin position="249"/>
        <end position="260"/>
    </location>
</feature>
<evidence type="ECO:0000256" key="1">
    <source>
        <dbReference type="SAM" id="MobiDB-lite"/>
    </source>
</evidence>
<feature type="region of interest" description="Disordered" evidence="1">
    <location>
        <begin position="274"/>
        <end position="337"/>
    </location>
</feature>
<evidence type="ECO:0000313" key="2">
    <source>
        <dbReference type="EMBL" id="KAG0323764.1"/>
    </source>
</evidence>
<keyword evidence="3" id="KW-1185">Reference proteome</keyword>
<feature type="region of interest" description="Disordered" evidence="1">
    <location>
        <begin position="601"/>
        <end position="640"/>
    </location>
</feature>
<proteinExistence type="predicted"/>
<dbReference type="Proteomes" id="UP000738325">
    <property type="component" value="Unassembled WGS sequence"/>
</dbReference>
<reference evidence="2" key="1">
    <citation type="journal article" date="2020" name="Fungal Divers.">
        <title>Resolving the Mortierellaceae phylogeny through synthesis of multi-gene phylogenetics and phylogenomics.</title>
        <authorList>
            <person name="Vandepol N."/>
            <person name="Liber J."/>
            <person name="Desiro A."/>
            <person name="Na H."/>
            <person name="Kennedy M."/>
            <person name="Barry K."/>
            <person name="Grigoriev I.V."/>
            <person name="Miller A.N."/>
            <person name="O'Donnell K."/>
            <person name="Stajich J.E."/>
            <person name="Bonito G."/>
        </authorList>
    </citation>
    <scope>NUCLEOTIDE SEQUENCE</scope>
    <source>
        <strain evidence="2">REB-010B</strain>
    </source>
</reference>
<dbReference type="EMBL" id="JAAAIP010000176">
    <property type="protein sequence ID" value="KAG0323764.1"/>
    <property type="molecule type" value="Genomic_DNA"/>
</dbReference>
<feature type="compositionally biased region" description="Basic and acidic residues" evidence="1">
    <location>
        <begin position="610"/>
        <end position="629"/>
    </location>
</feature>
<feature type="region of interest" description="Disordered" evidence="1">
    <location>
        <begin position="217"/>
        <end position="262"/>
    </location>
</feature>
<sequence>MDVEYQYVQARGVLVRLKVTYNPSTGLKYLFWGDLRAAFPGIIRIQDGDIVLPFMRCQREYRTLGSSAEEESQDDINSSFSETLSVQQDESQHIKPDGLQFFQVNSMLDVDIGAPQEVASNSVRSPAFSPVSTKSTSPSQSKASLTTTAATALAFNKSLLDYPVRLTESVLDTMLTTTAASITNKHAFKMSDFEDLLPSAKRADGMEIFLSSSETLTMLNPDGDNRRASSGIGKNKVTVQASEATGDMQTRERPHQEQIKSGHQPLIQEQELTIAQRHPSSQKSKQKSKKRSTSTSNTVSQPTSSDKTVIATGISMSPASSPSLKQSDGASQHSSNGNDIIDIIDGIDSSKVLSLLSHIKAPAQSQAVGKRAAARRKLPISQSKATSTVVSTLNPDKEEFWTELRQMLRVFNKAVVKGNLWVADRMGLQIERWFFDLERRAVNQPELRDKFEPLMDVFFSSQEIITPKRVSRIQSRARALLEQQQRVTESQQPILFVILPDKPELPEKEDQKQGQNQDSQPRNKFRAHFLCQCQGQELCRGVKGEVEGEGGIPSHFGHFTTHPGYELALDHQFVMMYGMFMFEILDMIKYGVVLEDVHIAPDDDDDDDEQHGCLDRETEGEGTEKKHVGDCNSSSKKTITIPPLSRRGSISEVDLYQRVNVALEFILNSRFADTPANCYRTFIGRLSKELKRPYPDGPLGGLYRVLSSEGSARWICADHYNSLTRTPRMNAFIRLIESEEGVPMIWEPHLGQIQVLLPNRAELTVLLNILRTLRAPVQDLTLMLDWEVSCLDLEQLSTDIIALSAHLPSIRICLGKSVISSEVETFALLQNALIRSMLLSPRVHFFLIQDAVSLPEGCDAMTRLVSNWRNFHFENWERYSNTRAVIVKNARGDTNLGLLVESSAAGLQLVDTFYSVPKAQKKMLSALQLYTSEDDAARIHYEDGAIAVMTINATASSPKVLLMSPNIDELQFRIRTVADRPIFEAILKRNPDLCEVTVHCPLDMMLDIFMFLKRWRNSHGELPSVQVECDHTKIWWIQELFSNETPVIELSVQEPTELGPILESVAPELGAFDGPLLDSQMVMLSSMTLRGKTKLRDLELDISYLTAVGLEAAQKLIVKGHVEVGITVSSRPSTIETASLNWSRIASFLKKVSPRNLQLVGPDLNVILHNLQLKQDLMRPFTLAKLDLFGGKGVSLDATKGLPLVLALVSKSNPWDFTVVDLDIDAVSWRQIIDAINFRELGCLEVWRSGFGPEQLGYLMQKMSNKSALQKLRLHMAVRPTSKEAEQWRQMMGKKAEGLNFSCEMDERDPDEIGVRMKEAKY</sequence>
<comment type="caution">
    <text evidence="2">The sequence shown here is derived from an EMBL/GenBank/DDBJ whole genome shotgun (WGS) entry which is preliminary data.</text>
</comment>
<gene>
    <name evidence="2" type="ORF">BGZ99_002518</name>
</gene>